<feature type="region of interest" description="Disordered" evidence="1">
    <location>
        <begin position="78"/>
        <end position="98"/>
    </location>
</feature>
<protein>
    <submittedName>
        <fullName evidence="2">Uncharacterized protein</fullName>
    </submittedName>
</protein>
<dbReference type="AlphaFoldDB" id="A0A3M3B743"/>
<evidence type="ECO:0000313" key="2">
    <source>
        <dbReference type="EMBL" id="RMM08537.1"/>
    </source>
</evidence>
<dbReference type="Proteomes" id="UP000282378">
    <property type="component" value="Unassembled WGS sequence"/>
</dbReference>
<evidence type="ECO:0000313" key="3">
    <source>
        <dbReference type="Proteomes" id="UP000282378"/>
    </source>
</evidence>
<feature type="non-terminal residue" evidence="2">
    <location>
        <position position="98"/>
    </location>
</feature>
<proteinExistence type="predicted"/>
<feature type="compositionally biased region" description="Polar residues" evidence="1">
    <location>
        <begin position="81"/>
        <end position="98"/>
    </location>
</feature>
<name>A0A3M3B743_PSEYM</name>
<dbReference type="EMBL" id="RBNL01000121">
    <property type="protein sequence ID" value="RMM08537.1"/>
    <property type="molecule type" value="Genomic_DNA"/>
</dbReference>
<organism evidence="2 3">
    <name type="scientific">Pseudomonas syringae pv. maculicola</name>
    <dbReference type="NCBI Taxonomy" id="59511"/>
    <lineage>
        <taxon>Bacteria</taxon>
        <taxon>Pseudomonadati</taxon>
        <taxon>Pseudomonadota</taxon>
        <taxon>Gammaproteobacteria</taxon>
        <taxon>Pseudomonadales</taxon>
        <taxon>Pseudomonadaceae</taxon>
        <taxon>Pseudomonas</taxon>
    </lineage>
</organism>
<feature type="non-terminal residue" evidence="2">
    <location>
        <position position="1"/>
    </location>
</feature>
<accession>A0A3M3B743</accession>
<reference evidence="2 3" key="1">
    <citation type="submission" date="2018-08" db="EMBL/GenBank/DDBJ databases">
        <title>Recombination of ecologically and evolutionarily significant loci maintains genetic cohesion in the Pseudomonas syringae species complex.</title>
        <authorList>
            <person name="Dillon M."/>
            <person name="Thakur S."/>
            <person name="Almeida R.N.D."/>
            <person name="Weir B.S."/>
            <person name="Guttman D.S."/>
        </authorList>
    </citation>
    <scope>NUCLEOTIDE SEQUENCE [LARGE SCALE GENOMIC DNA]</scope>
    <source>
        <strain evidence="2 3">88_10</strain>
    </source>
</reference>
<sequence length="98" mass="10612">VTVGQSNERWELNLPAFQKIESYLGVIDHNLKVGAPLEAKNVRTDGIDIRQSADGCIDVYRGGQHIKPTKPLLRELASKHGISSTSASGSELNTRSLG</sequence>
<gene>
    <name evidence="2" type="ORF">APX70_08469</name>
</gene>
<comment type="caution">
    <text evidence="2">The sequence shown here is derived from an EMBL/GenBank/DDBJ whole genome shotgun (WGS) entry which is preliminary data.</text>
</comment>
<evidence type="ECO:0000256" key="1">
    <source>
        <dbReference type="SAM" id="MobiDB-lite"/>
    </source>
</evidence>